<reference evidence="1 2" key="1">
    <citation type="submission" date="2012-05" db="EMBL/GenBank/DDBJ databases">
        <authorList>
            <person name="Weinstock G."/>
            <person name="Sodergren E."/>
            <person name="Lobos E.A."/>
            <person name="Fulton L."/>
            <person name="Fulton R."/>
            <person name="Courtney L."/>
            <person name="Fronick C."/>
            <person name="O'Laughlin M."/>
            <person name="Godfrey J."/>
            <person name="Wilson R.M."/>
            <person name="Miner T."/>
            <person name="Farmer C."/>
            <person name="Delehaunty K."/>
            <person name="Cordes M."/>
            <person name="Minx P."/>
            <person name="Tomlinson C."/>
            <person name="Chen J."/>
            <person name="Wollam A."/>
            <person name="Pepin K.H."/>
            <person name="Bhonagiri V."/>
            <person name="Zhang X."/>
            <person name="Suruliraj S."/>
            <person name="Warren W."/>
            <person name="Mitreva M."/>
            <person name="Mardis E.R."/>
            <person name="Wilson R.K."/>
        </authorList>
    </citation>
    <scope>NUCLEOTIDE SEQUENCE [LARGE SCALE GENOMIC DNA]</scope>
    <source>
        <strain evidence="1 2">F0235</strain>
    </source>
</reference>
<gene>
    <name evidence="1" type="ORF">HMPREF9997_02849</name>
</gene>
<evidence type="ECO:0000313" key="1">
    <source>
        <dbReference type="EMBL" id="EKX87523.1"/>
    </source>
</evidence>
<evidence type="ECO:0000313" key="2">
    <source>
        <dbReference type="Proteomes" id="UP000010445"/>
    </source>
</evidence>
<comment type="caution">
    <text evidence="1">The sequence shown here is derived from an EMBL/GenBank/DDBJ whole genome shotgun (WGS) entry which is preliminary data.</text>
</comment>
<dbReference type="EMBL" id="AMEM01000044">
    <property type="protein sequence ID" value="EKX87523.1"/>
    <property type="molecule type" value="Genomic_DNA"/>
</dbReference>
<protein>
    <submittedName>
        <fullName evidence="1">Uncharacterized protein</fullName>
    </submittedName>
</protein>
<dbReference type="HOGENOM" id="CLU_2914652_0_0_11"/>
<proteinExistence type="predicted"/>
<dbReference type="AlphaFoldDB" id="L1M8E3"/>
<keyword evidence="2" id="KW-1185">Reference proteome</keyword>
<organism evidence="1 2">
    <name type="scientific">Corynebacterium durum F0235</name>
    <dbReference type="NCBI Taxonomy" id="1035195"/>
    <lineage>
        <taxon>Bacteria</taxon>
        <taxon>Bacillati</taxon>
        <taxon>Actinomycetota</taxon>
        <taxon>Actinomycetes</taxon>
        <taxon>Mycobacteriales</taxon>
        <taxon>Corynebacteriaceae</taxon>
        <taxon>Corynebacterium</taxon>
    </lineage>
</organism>
<dbReference type="STRING" id="1035195.HMPREF9997_02849"/>
<name>L1M8E3_9CORY</name>
<accession>L1M8E3</accession>
<dbReference type="Proteomes" id="UP000010445">
    <property type="component" value="Unassembled WGS sequence"/>
</dbReference>
<sequence>MVTAALVRVPRTLTAPQWCSTQQHVMLKHVVLTTGKHPPFYVFQRRFPPPAGHSEYSTPCL</sequence>